<feature type="domain" description="GH3 middle" evidence="1">
    <location>
        <begin position="296"/>
        <end position="354"/>
    </location>
</feature>
<dbReference type="PANTHER" id="PTHR31901:SF9">
    <property type="entry name" value="GH3 DOMAIN-CONTAINING PROTEIN"/>
    <property type="match status" value="1"/>
</dbReference>
<dbReference type="PANTHER" id="PTHR31901">
    <property type="entry name" value="GH3 DOMAIN-CONTAINING PROTEIN"/>
    <property type="match status" value="1"/>
</dbReference>
<dbReference type="InterPro" id="IPR004993">
    <property type="entry name" value="GH3"/>
</dbReference>
<dbReference type="InterPro" id="IPR055377">
    <property type="entry name" value="GH3_M"/>
</dbReference>
<gene>
    <name evidence="3" type="ORF">ADICEAN_02859</name>
</gene>
<evidence type="ECO:0000259" key="2">
    <source>
        <dbReference type="Pfam" id="PF23572"/>
    </source>
</evidence>
<evidence type="ECO:0000313" key="3">
    <source>
        <dbReference type="EMBL" id="EMR02000.1"/>
    </source>
</evidence>
<accession>M7NJM4</accession>
<evidence type="ECO:0000259" key="1">
    <source>
        <dbReference type="Pfam" id="PF23571"/>
    </source>
</evidence>
<name>M7NJM4_9BACT</name>
<dbReference type="RefSeq" id="WP_009196246.1">
    <property type="nucleotide sequence ID" value="NZ_AODQ01000078.1"/>
</dbReference>
<dbReference type="Pfam" id="PF23572">
    <property type="entry name" value="GH3_C"/>
    <property type="match status" value="1"/>
</dbReference>
<dbReference type="GO" id="GO:0005737">
    <property type="term" value="C:cytoplasm"/>
    <property type="evidence" value="ECO:0007669"/>
    <property type="project" value="TreeGrafter"/>
</dbReference>
<reference evidence="3 4" key="1">
    <citation type="journal article" date="2013" name="Genome Announc.">
        <title>Draft Genome Sequence of Cesiribacter andamanensis Strain AMV16T, Isolated from a Soil Sample from a Mud Volcano in the Andaman Islands, India.</title>
        <authorList>
            <person name="Shivaji S."/>
            <person name="Ara S."/>
            <person name="Begum Z."/>
            <person name="Srinivas T.N."/>
            <person name="Singh A."/>
            <person name="Kumar Pinnaka A."/>
        </authorList>
    </citation>
    <scope>NUCLEOTIDE SEQUENCE [LARGE SCALE GENOMIC DNA]</scope>
    <source>
        <strain evidence="3 4">AMV16</strain>
    </source>
</reference>
<dbReference type="InterPro" id="IPR055378">
    <property type="entry name" value="GH3_C"/>
</dbReference>
<protein>
    <submittedName>
        <fullName evidence="3">GH3 auxin-responsive promoter</fullName>
    </submittedName>
</protein>
<dbReference type="STRING" id="1279009.ADICEAN_02859"/>
<dbReference type="eggNOG" id="COG0318">
    <property type="taxonomic scope" value="Bacteria"/>
</dbReference>
<comment type="caution">
    <text evidence="3">The sequence shown here is derived from an EMBL/GenBank/DDBJ whole genome shotgun (WGS) entry which is preliminary data.</text>
</comment>
<dbReference type="AlphaFoldDB" id="M7NJM4"/>
<organism evidence="3 4">
    <name type="scientific">Cesiribacter andamanensis AMV16</name>
    <dbReference type="NCBI Taxonomy" id="1279009"/>
    <lineage>
        <taxon>Bacteria</taxon>
        <taxon>Pseudomonadati</taxon>
        <taxon>Bacteroidota</taxon>
        <taxon>Cytophagia</taxon>
        <taxon>Cytophagales</taxon>
        <taxon>Cesiribacteraceae</taxon>
        <taxon>Cesiribacter</taxon>
    </lineage>
</organism>
<proteinExistence type="predicted"/>
<evidence type="ECO:0000313" key="4">
    <source>
        <dbReference type="Proteomes" id="UP000011910"/>
    </source>
</evidence>
<dbReference type="GO" id="GO:0016881">
    <property type="term" value="F:acid-amino acid ligase activity"/>
    <property type="evidence" value="ECO:0007669"/>
    <property type="project" value="TreeGrafter"/>
</dbReference>
<dbReference type="Pfam" id="PF03321">
    <property type="entry name" value="GH3"/>
    <property type="match status" value="2"/>
</dbReference>
<keyword evidence="4" id="KW-1185">Reference proteome</keyword>
<dbReference type="OrthoDB" id="5678283at2"/>
<dbReference type="PATRIC" id="fig|1279009.4.peg.2897"/>
<dbReference type="Proteomes" id="UP000011910">
    <property type="component" value="Unassembled WGS sequence"/>
</dbReference>
<sequence length="504" mass="57058">MGIRSVLSKPLAAWVARQTRQWSGRPAASQKEVFRYLVDSARNTAFGREHDFGSISSYDDFRQRVPLADYEDLKGYIERVKGGEKDILWPGKPLYFAKTSGTTSGTKYIPISRESIPYHINGARNALLSYVHSTGRSQFLDGKLIFLSGSPEMHQENGIHIGRLSGIVNHHVPQYLRTNQMPSYETNMMDDWEAKVDTIVQETLDKDMTLISGIPPWVQMYFDKIQERTGKKIKDVFPNFSLFVYGGVNFQPYRAKLFESIGKTVDSIETYPASEGFIAYQDLQADLRQGNPGLLLLLSHGIWYEFIPADRYFEKAPPRLSIEEVELGVNYAVVMNTNAGLWGYSIGDTVQFVSKDPYRIIVSGRIKHFISAFGEHVIGSEVEEAMRATAGKFPEVELIEFTVAPQVAPKEGLPLHEWFVEFARAPKDLAAFEKELNLQLQQRNTYYDDLITGKVLRPLEIRPLQRGAFQQYMKSQGKLGGQNKVPRLSNDRKLADGLAAYGMD</sequence>
<dbReference type="EMBL" id="AODQ01000078">
    <property type="protein sequence ID" value="EMR02000.1"/>
    <property type="molecule type" value="Genomic_DNA"/>
</dbReference>
<dbReference type="Pfam" id="PF23571">
    <property type="entry name" value="GH3_M"/>
    <property type="match status" value="1"/>
</dbReference>
<feature type="domain" description="GH3 C-terminal" evidence="2">
    <location>
        <begin position="381"/>
        <end position="493"/>
    </location>
</feature>